<protein>
    <submittedName>
        <fullName evidence="1">Uncharacterized protein</fullName>
    </submittedName>
</protein>
<name>A0AAV9AQR9_ACOGR</name>
<proteinExistence type="predicted"/>
<reference evidence="1" key="2">
    <citation type="submission" date="2023-06" db="EMBL/GenBank/DDBJ databases">
        <authorList>
            <person name="Ma L."/>
            <person name="Liu K.-W."/>
            <person name="Li Z."/>
            <person name="Hsiao Y.-Y."/>
            <person name="Qi Y."/>
            <person name="Fu T."/>
            <person name="Tang G."/>
            <person name="Zhang D."/>
            <person name="Sun W.-H."/>
            <person name="Liu D.-K."/>
            <person name="Li Y."/>
            <person name="Chen G.-Z."/>
            <person name="Liu X.-D."/>
            <person name="Liao X.-Y."/>
            <person name="Jiang Y.-T."/>
            <person name="Yu X."/>
            <person name="Hao Y."/>
            <person name="Huang J."/>
            <person name="Zhao X.-W."/>
            <person name="Ke S."/>
            <person name="Chen Y.-Y."/>
            <person name="Wu W.-L."/>
            <person name="Hsu J.-L."/>
            <person name="Lin Y.-F."/>
            <person name="Huang M.-D."/>
            <person name="Li C.-Y."/>
            <person name="Huang L."/>
            <person name="Wang Z.-W."/>
            <person name="Zhao X."/>
            <person name="Zhong W.-Y."/>
            <person name="Peng D.-H."/>
            <person name="Ahmad S."/>
            <person name="Lan S."/>
            <person name="Zhang J.-S."/>
            <person name="Tsai W.-C."/>
            <person name="Van De Peer Y."/>
            <person name="Liu Z.-J."/>
        </authorList>
    </citation>
    <scope>NUCLEOTIDE SEQUENCE</scope>
    <source>
        <strain evidence="1">SCP</strain>
        <tissue evidence="1">Leaves</tissue>
    </source>
</reference>
<accession>A0AAV9AQR9</accession>
<keyword evidence="2" id="KW-1185">Reference proteome</keyword>
<dbReference type="Proteomes" id="UP001179952">
    <property type="component" value="Unassembled WGS sequence"/>
</dbReference>
<evidence type="ECO:0000313" key="2">
    <source>
        <dbReference type="Proteomes" id="UP001179952"/>
    </source>
</evidence>
<gene>
    <name evidence="1" type="ORF">QJS04_geneDACA000517</name>
</gene>
<organism evidence="1 2">
    <name type="scientific">Acorus gramineus</name>
    <name type="common">Dwarf sweet flag</name>
    <dbReference type="NCBI Taxonomy" id="55184"/>
    <lineage>
        <taxon>Eukaryota</taxon>
        <taxon>Viridiplantae</taxon>
        <taxon>Streptophyta</taxon>
        <taxon>Embryophyta</taxon>
        <taxon>Tracheophyta</taxon>
        <taxon>Spermatophyta</taxon>
        <taxon>Magnoliopsida</taxon>
        <taxon>Liliopsida</taxon>
        <taxon>Acoraceae</taxon>
        <taxon>Acorus</taxon>
    </lineage>
</organism>
<dbReference type="AlphaFoldDB" id="A0AAV9AQR9"/>
<dbReference type="EMBL" id="JAUJYN010000007">
    <property type="protein sequence ID" value="KAK1266539.1"/>
    <property type="molecule type" value="Genomic_DNA"/>
</dbReference>
<reference evidence="1" key="1">
    <citation type="journal article" date="2023" name="Nat. Commun.">
        <title>Diploid and tetraploid genomes of Acorus and the evolution of monocots.</title>
        <authorList>
            <person name="Ma L."/>
            <person name="Liu K.W."/>
            <person name="Li Z."/>
            <person name="Hsiao Y.Y."/>
            <person name="Qi Y."/>
            <person name="Fu T."/>
            <person name="Tang G.D."/>
            <person name="Zhang D."/>
            <person name="Sun W.H."/>
            <person name="Liu D.K."/>
            <person name="Li Y."/>
            <person name="Chen G.Z."/>
            <person name="Liu X.D."/>
            <person name="Liao X.Y."/>
            <person name="Jiang Y.T."/>
            <person name="Yu X."/>
            <person name="Hao Y."/>
            <person name="Huang J."/>
            <person name="Zhao X.W."/>
            <person name="Ke S."/>
            <person name="Chen Y.Y."/>
            <person name="Wu W.L."/>
            <person name="Hsu J.L."/>
            <person name="Lin Y.F."/>
            <person name="Huang M.D."/>
            <person name="Li C.Y."/>
            <person name="Huang L."/>
            <person name="Wang Z.W."/>
            <person name="Zhao X."/>
            <person name="Zhong W.Y."/>
            <person name="Peng D.H."/>
            <person name="Ahmad S."/>
            <person name="Lan S."/>
            <person name="Zhang J.S."/>
            <person name="Tsai W.C."/>
            <person name="Van de Peer Y."/>
            <person name="Liu Z.J."/>
        </authorList>
    </citation>
    <scope>NUCLEOTIDE SEQUENCE</scope>
    <source>
        <strain evidence="1">SCP</strain>
    </source>
</reference>
<sequence>MGTSGGIRLRWKGSEWYMVDLKIVAFLISVLLADFVEKDIANFGALPAYKFTHFKSSEFYISSQQFISTCISAFQPFNEDRKMQNSRNIMYIGPPKV</sequence>
<comment type="caution">
    <text evidence="1">The sequence shown here is derived from an EMBL/GenBank/DDBJ whole genome shotgun (WGS) entry which is preliminary data.</text>
</comment>
<evidence type="ECO:0000313" key="1">
    <source>
        <dbReference type="EMBL" id="KAK1266539.1"/>
    </source>
</evidence>